<evidence type="ECO:0000313" key="2">
    <source>
        <dbReference type="Proteomes" id="UP000428333"/>
    </source>
</evidence>
<keyword evidence="2" id="KW-1185">Reference proteome</keyword>
<evidence type="ECO:0000313" key="1">
    <source>
        <dbReference type="EMBL" id="KAE9462487.1"/>
    </source>
</evidence>
<dbReference type="AlphaFoldDB" id="A0A6A4M6U0"/>
<dbReference type="Proteomes" id="UP000428333">
    <property type="component" value="Linkage Group LG03"/>
</dbReference>
<comment type="caution">
    <text evidence="1">The sequence shown here is derived from an EMBL/GenBank/DDBJ whole genome shotgun (WGS) entry which is preliminary data.</text>
</comment>
<gene>
    <name evidence="1" type="ORF">C3L33_05589</name>
</gene>
<organism evidence="1 2">
    <name type="scientific">Rhododendron williamsianum</name>
    <dbReference type="NCBI Taxonomy" id="262921"/>
    <lineage>
        <taxon>Eukaryota</taxon>
        <taxon>Viridiplantae</taxon>
        <taxon>Streptophyta</taxon>
        <taxon>Embryophyta</taxon>
        <taxon>Tracheophyta</taxon>
        <taxon>Spermatophyta</taxon>
        <taxon>Magnoliopsida</taxon>
        <taxon>eudicotyledons</taxon>
        <taxon>Gunneridae</taxon>
        <taxon>Pentapetalae</taxon>
        <taxon>asterids</taxon>
        <taxon>Ericales</taxon>
        <taxon>Ericaceae</taxon>
        <taxon>Ericoideae</taxon>
        <taxon>Rhodoreae</taxon>
        <taxon>Rhododendron</taxon>
    </lineage>
</organism>
<reference evidence="1 2" key="1">
    <citation type="journal article" date="2019" name="Genome Biol. Evol.">
        <title>The Rhododendron genome and chromosomal organization provide insight into shared whole-genome duplications across the heath family (Ericaceae).</title>
        <authorList>
            <person name="Soza V.L."/>
            <person name="Lindsley D."/>
            <person name="Waalkes A."/>
            <person name="Ramage E."/>
            <person name="Patwardhan R.P."/>
            <person name="Burton J.N."/>
            <person name="Adey A."/>
            <person name="Kumar A."/>
            <person name="Qiu R."/>
            <person name="Shendure J."/>
            <person name="Hall B."/>
        </authorList>
    </citation>
    <scope>NUCLEOTIDE SEQUENCE [LARGE SCALE GENOMIC DNA]</scope>
    <source>
        <strain evidence="1">RSF 1966-606</strain>
    </source>
</reference>
<proteinExistence type="predicted"/>
<feature type="non-terminal residue" evidence="1">
    <location>
        <position position="1"/>
    </location>
</feature>
<accession>A0A6A4M6U0</accession>
<sequence length="83" mass="9203">MTFYRGPKLLNSQFLPPKSLLLGGGGGSGAGDEDYWLLGSLLLFGSNWDDRFGIFILCPSMVHFAQRSTLFCYVQPFGDSYNL</sequence>
<name>A0A6A4M6U0_9ERIC</name>
<dbReference type="EMBL" id="QEFC01000696">
    <property type="protein sequence ID" value="KAE9462487.1"/>
    <property type="molecule type" value="Genomic_DNA"/>
</dbReference>
<protein>
    <submittedName>
        <fullName evidence="1">Uncharacterized protein</fullName>
    </submittedName>
</protein>